<dbReference type="Pfam" id="PF13377">
    <property type="entry name" value="Peripla_BP_3"/>
    <property type="match status" value="1"/>
</dbReference>
<accession>A0A7W0CE79</accession>
<dbReference type="Pfam" id="PF00356">
    <property type="entry name" value="LacI"/>
    <property type="match status" value="1"/>
</dbReference>
<name>A0A7W0CE79_9ACTN</name>
<evidence type="ECO:0000256" key="4">
    <source>
        <dbReference type="ARBA" id="ARBA00023163"/>
    </source>
</evidence>
<dbReference type="CDD" id="cd01392">
    <property type="entry name" value="HTH_LacI"/>
    <property type="match status" value="1"/>
</dbReference>
<dbReference type="AlphaFoldDB" id="A0A7W0CE79"/>
<evidence type="ECO:0000259" key="5">
    <source>
        <dbReference type="PROSITE" id="PS50932"/>
    </source>
</evidence>
<dbReference type="EMBL" id="JACDUR010000001">
    <property type="protein sequence ID" value="MBA2889397.1"/>
    <property type="molecule type" value="Genomic_DNA"/>
</dbReference>
<dbReference type="InterPro" id="IPR010982">
    <property type="entry name" value="Lambda_DNA-bd_dom_sf"/>
</dbReference>
<keyword evidence="7" id="KW-1185">Reference proteome</keyword>
<evidence type="ECO:0000256" key="1">
    <source>
        <dbReference type="ARBA" id="ARBA00022491"/>
    </source>
</evidence>
<dbReference type="SUPFAM" id="SSF53822">
    <property type="entry name" value="Periplasmic binding protein-like I"/>
    <property type="match status" value="1"/>
</dbReference>
<dbReference type="GO" id="GO:0000976">
    <property type="term" value="F:transcription cis-regulatory region binding"/>
    <property type="evidence" value="ECO:0007669"/>
    <property type="project" value="TreeGrafter"/>
</dbReference>
<evidence type="ECO:0000256" key="3">
    <source>
        <dbReference type="ARBA" id="ARBA00023125"/>
    </source>
</evidence>
<dbReference type="PANTHER" id="PTHR30146">
    <property type="entry name" value="LACI-RELATED TRANSCRIPTIONAL REPRESSOR"/>
    <property type="match status" value="1"/>
</dbReference>
<dbReference type="RefSeq" id="WP_181608194.1">
    <property type="nucleotide sequence ID" value="NZ_BAABAM010000001.1"/>
</dbReference>
<keyword evidence="4" id="KW-0804">Transcription</keyword>
<dbReference type="InterPro" id="IPR046335">
    <property type="entry name" value="LacI/GalR-like_sensor"/>
</dbReference>
<protein>
    <submittedName>
        <fullName evidence="6">DNA-binding LacI/PurR family transcriptional regulator</fullName>
    </submittedName>
</protein>
<keyword evidence="1" id="KW-0678">Repressor</keyword>
<dbReference type="InterPro" id="IPR028082">
    <property type="entry name" value="Peripla_BP_I"/>
</dbReference>
<dbReference type="PANTHER" id="PTHR30146:SF148">
    <property type="entry name" value="HTH-TYPE TRANSCRIPTIONAL REPRESSOR PURR-RELATED"/>
    <property type="match status" value="1"/>
</dbReference>
<evidence type="ECO:0000313" key="6">
    <source>
        <dbReference type="EMBL" id="MBA2889397.1"/>
    </source>
</evidence>
<keyword evidence="3 6" id="KW-0238">DNA-binding</keyword>
<proteinExistence type="predicted"/>
<evidence type="ECO:0000313" key="7">
    <source>
        <dbReference type="Proteomes" id="UP000530928"/>
    </source>
</evidence>
<dbReference type="SUPFAM" id="SSF47413">
    <property type="entry name" value="lambda repressor-like DNA-binding domains"/>
    <property type="match status" value="1"/>
</dbReference>
<dbReference type="PROSITE" id="PS50932">
    <property type="entry name" value="HTH_LACI_2"/>
    <property type="match status" value="1"/>
</dbReference>
<dbReference type="CDD" id="cd06267">
    <property type="entry name" value="PBP1_LacI_sugar_binding-like"/>
    <property type="match status" value="1"/>
</dbReference>
<keyword evidence="2" id="KW-0805">Transcription regulation</keyword>
<dbReference type="Proteomes" id="UP000530928">
    <property type="component" value="Unassembled WGS sequence"/>
</dbReference>
<gene>
    <name evidence="6" type="ORF">HNR30_000732</name>
</gene>
<reference evidence="6 7" key="1">
    <citation type="submission" date="2020-07" db="EMBL/GenBank/DDBJ databases">
        <title>Genomic Encyclopedia of Type Strains, Phase IV (KMG-IV): sequencing the most valuable type-strain genomes for metagenomic binning, comparative biology and taxonomic classification.</title>
        <authorList>
            <person name="Goeker M."/>
        </authorList>
    </citation>
    <scope>NUCLEOTIDE SEQUENCE [LARGE SCALE GENOMIC DNA]</scope>
    <source>
        <strain evidence="6 7">DSM 45533</strain>
    </source>
</reference>
<comment type="caution">
    <text evidence="6">The sequence shown here is derived from an EMBL/GenBank/DDBJ whole genome shotgun (WGS) entry which is preliminary data.</text>
</comment>
<feature type="domain" description="HTH lacI-type" evidence="5">
    <location>
        <begin position="5"/>
        <end position="62"/>
    </location>
</feature>
<dbReference type="GO" id="GO:0003700">
    <property type="term" value="F:DNA-binding transcription factor activity"/>
    <property type="evidence" value="ECO:0007669"/>
    <property type="project" value="TreeGrafter"/>
</dbReference>
<evidence type="ECO:0000256" key="2">
    <source>
        <dbReference type="ARBA" id="ARBA00023015"/>
    </source>
</evidence>
<sequence>MTRRPRQRDIAKLAGVSQTTVSLVLNGKTAELGINRETEQKILDAIRELGYVPNVTARALRGGRNGLLGVHTFEPLFPTGRESYYDEFMIGIEQQAIRSGQDLVLFTSMHQGGDPSVFRGGQNRLRIADGAIILGFEQHDDELERLAAEGFPFVFIGRRERAAALMPYVTADYAPAMAQLVAMLHEHGHRRVAYLGLADRAEPRVERRESFAAACAELGLTVTGESFAGHGELDRAWLDGLLARETTVLLVESTEQLEEVAALGVDIPGRLSAVGLDSINESTPVTHDWTHLVVARRAMGARAVELLLEVLDGRRDLHYHERLPCGFAPGATLNRIS</sequence>
<organism evidence="6 7">
    <name type="scientific">Nonomuraea soli</name>
    <dbReference type="NCBI Taxonomy" id="1032476"/>
    <lineage>
        <taxon>Bacteria</taxon>
        <taxon>Bacillati</taxon>
        <taxon>Actinomycetota</taxon>
        <taxon>Actinomycetes</taxon>
        <taxon>Streptosporangiales</taxon>
        <taxon>Streptosporangiaceae</taxon>
        <taxon>Nonomuraea</taxon>
    </lineage>
</organism>
<dbReference type="InterPro" id="IPR000843">
    <property type="entry name" value="HTH_LacI"/>
</dbReference>
<dbReference type="Gene3D" id="1.10.260.40">
    <property type="entry name" value="lambda repressor-like DNA-binding domains"/>
    <property type="match status" value="1"/>
</dbReference>
<dbReference type="Gene3D" id="3.40.50.2300">
    <property type="match status" value="2"/>
</dbReference>
<dbReference type="SMART" id="SM00354">
    <property type="entry name" value="HTH_LACI"/>
    <property type="match status" value="1"/>
</dbReference>